<keyword evidence="3" id="KW-0482">Metalloprotease</keyword>
<evidence type="ECO:0000313" key="3">
    <source>
        <dbReference type="EMBL" id="KAA8887212.1"/>
    </source>
</evidence>
<keyword evidence="1" id="KW-0812">Transmembrane</keyword>
<keyword evidence="4" id="KW-1185">Reference proteome</keyword>
<organism evidence="3 4">
    <name type="scientific">Nocardia colli</name>
    <dbReference type="NCBI Taxonomy" id="2545717"/>
    <lineage>
        <taxon>Bacteria</taxon>
        <taxon>Bacillati</taxon>
        <taxon>Actinomycetota</taxon>
        <taxon>Actinomycetes</taxon>
        <taxon>Mycobacteriales</taxon>
        <taxon>Nocardiaceae</taxon>
        <taxon>Nocardia</taxon>
    </lineage>
</organism>
<evidence type="ECO:0000256" key="1">
    <source>
        <dbReference type="SAM" id="Phobius"/>
    </source>
</evidence>
<dbReference type="GO" id="GO:0006508">
    <property type="term" value="P:proteolysis"/>
    <property type="evidence" value="ECO:0007669"/>
    <property type="project" value="UniProtKB-KW"/>
</dbReference>
<keyword evidence="1" id="KW-0472">Membrane</keyword>
<dbReference type="Pfam" id="PF02517">
    <property type="entry name" value="Rce1-like"/>
    <property type="match status" value="1"/>
</dbReference>
<dbReference type="EMBL" id="VXLC01000008">
    <property type="protein sequence ID" value="KAA8887212.1"/>
    <property type="molecule type" value="Genomic_DNA"/>
</dbReference>
<dbReference type="InterPro" id="IPR003675">
    <property type="entry name" value="Rce1/LyrA-like_dom"/>
</dbReference>
<dbReference type="Proteomes" id="UP000323876">
    <property type="component" value="Unassembled WGS sequence"/>
</dbReference>
<evidence type="ECO:0000259" key="2">
    <source>
        <dbReference type="Pfam" id="PF02517"/>
    </source>
</evidence>
<dbReference type="GO" id="GO:0004175">
    <property type="term" value="F:endopeptidase activity"/>
    <property type="evidence" value="ECO:0007669"/>
    <property type="project" value="UniProtKB-ARBA"/>
</dbReference>
<proteinExistence type="predicted"/>
<reference evidence="3 4" key="1">
    <citation type="submission" date="2019-09" db="EMBL/GenBank/DDBJ databases">
        <authorList>
            <person name="Wang X."/>
        </authorList>
    </citation>
    <scope>NUCLEOTIDE SEQUENCE [LARGE SCALE GENOMIC DNA]</scope>
    <source>
        <strain evidence="3 4">CICC 11023</strain>
    </source>
</reference>
<feature type="transmembrane region" description="Helical" evidence="1">
    <location>
        <begin position="176"/>
        <end position="198"/>
    </location>
</feature>
<feature type="transmembrane region" description="Helical" evidence="1">
    <location>
        <begin position="226"/>
        <end position="246"/>
    </location>
</feature>
<dbReference type="OrthoDB" id="4551771at2"/>
<dbReference type="AlphaFoldDB" id="A0A5N0ECQ5"/>
<dbReference type="GO" id="GO:0008237">
    <property type="term" value="F:metallopeptidase activity"/>
    <property type="evidence" value="ECO:0007669"/>
    <property type="project" value="UniProtKB-KW"/>
</dbReference>
<feature type="transmembrane region" description="Helical" evidence="1">
    <location>
        <begin position="47"/>
        <end position="67"/>
    </location>
</feature>
<keyword evidence="3" id="KW-0378">Hydrolase</keyword>
<comment type="caution">
    <text evidence="3">The sequence shown here is derived from an EMBL/GenBank/DDBJ whole genome shotgun (WGS) entry which is preliminary data.</text>
</comment>
<evidence type="ECO:0000313" key="4">
    <source>
        <dbReference type="Proteomes" id="UP000323876"/>
    </source>
</evidence>
<sequence length="263" mass="28798">MTSPSWAVKAWILQIAAFILTFGAPTVVAVVLLITRTDPDWTGFPAHAYRIAGWTAFPFAALALWAAHRWLGLTAAELGLRAGRPVRAGFFGAMGAGYLTMWLGLVGLGFFPDWVTGADGSPIGAMSAWDGVAWSARAGLVEETMLLALPMAIMLRLRWSWPAQLAVLMALRLPFHLYYGPAALLMVAVWCALLRYAYLRVQLIWPFIAAHVLYDLNVAVVPLGPLRAVITLAMLVLGVLAFASWWRERGRHSEQICSPIAIK</sequence>
<dbReference type="GO" id="GO:0080120">
    <property type="term" value="P:CAAX-box protein maturation"/>
    <property type="evidence" value="ECO:0007669"/>
    <property type="project" value="UniProtKB-ARBA"/>
</dbReference>
<name>A0A5N0ECQ5_9NOCA</name>
<accession>A0A5N0ECQ5</accession>
<protein>
    <submittedName>
        <fullName evidence="3">CPBP family intramembrane metalloprotease</fullName>
    </submittedName>
</protein>
<feature type="transmembrane region" description="Helical" evidence="1">
    <location>
        <begin position="88"/>
        <end position="111"/>
    </location>
</feature>
<feature type="domain" description="CAAX prenyl protease 2/Lysostaphin resistance protein A-like" evidence="2">
    <location>
        <begin position="127"/>
        <end position="216"/>
    </location>
</feature>
<keyword evidence="3" id="KW-0645">Protease</keyword>
<feature type="transmembrane region" description="Helical" evidence="1">
    <location>
        <begin position="12"/>
        <end position="35"/>
    </location>
</feature>
<gene>
    <name evidence="3" type="ORF">F3087_20140</name>
</gene>
<dbReference type="RefSeq" id="WP_150403543.1">
    <property type="nucleotide sequence ID" value="NZ_VXLC01000008.1"/>
</dbReference>
<keyword evidence="1" id="KW-1133">Transmembrane helix</keyword>